<keyword evidence="2" id="KW-1185">Reference proteome</keyword>
<comment type="caution">
    <text evidence="1">The sequence shown here is derived from an EMBL/GenBank/DDBJ whole genome shotgun (WGS) entry which is preliminary data.</text>
</comment>
<evidence type="ECO:0000313" key="2">
    <source>
        <dbReference type="Proteomes" id="UP001430755"/>
    </source>
</evidence>
<dbReference type="EMBL" id="JAJMLW010000003">
    <property type="protein sequence ID" value="MCI2242488.1"/>
    <property type="molecule type" value="Genomic_DNA"/>
</dbReference>
<evidence type="ECO:0000313" key="1">
    <source>
        <dbReference type="EMBL" id="MCI2242488.1"/>
    </source>
</evidence>
<dbReference type="Proteomes" id="UP001430755">
    <property type="component" value="Unassembled WGS sequence"/>
</dbReference>
<organism evidence="1 2">
    <name type="scientific">Adlercreutzia faecimuris</name>
    <dbReference type="NCBI Taxonomy" id="2897341"/>
    <lineage>
        <taxon>Bacteria</taxon>
        <taxon>Bacillati</taxon>
        <taxon>Actinomycetota</taxon>
        <taxon>Coriobacteriia</taxon>
        <taxon>Eggerthellales</taxon>
        <taxon>Eggerthellaceae</taxon>
        <taxon>Adlercreutzia</taxon>
    </lineage>
</organism>
<proteinExistence type="predicted"/>
<protein>
    <recommendedName>
        <fullName evidence="3">Zinc-ribbon domain-containing protein</fullName>
    </recommendedName>
</protein>
<accession>A0ABS9WHY4</accession>
<sequence length="61" mass="6427">MCYCCTLCNECGRADEMNGQLGRRKCPGCGVLVLDEDVRACPECGATLPPPFPPLPGSPQG</sequence>
<name>A0ABS9WHY4_9ACTN</name>
<evidence type="ECO:0008006" key="3">
    <source>
        <dbReference type="Google" id="ProtNLM"/>
    </source>
</evidence>
<dbReference type="RefSeq" id="WP_242165806.1">
    <property type="nucleotide sequence ID" value="NZ_JAJMLW010000003.1"/>
</dbReference>
<reference evidence="1" key="1">
    <citation type="submission" date="2021-11" db="EMBL/GenBank/DDBJ databases">
        <title>A Novel Adlercreutzia Species, isolated from a Allomyrina dichotoma larva feces.</title>
        <authorList>
            <person name="Suh M.K."/>
        </authorList>
    </citation>
    <scope>NUCLEOTIDE SEQUENCE</scope>
    <source>
        <strain evidence="1">JBNU-10</strain>
    </source>
</reference>
<gene>
    <name evidence="1" type="ORF">LPT13_09000</name>
</gene>